<feature type="region of interest" description="Disordered" evidence="1">
    <location>
        <begin position="106"/>
        <end position="125"/>
    </location>
</feature>
<sequence>MFLKPRVVMFEPEELAEEKHLIPFQRGPRRIPWELKAKRLFVYTFSDLVQVFGDWYQKGSPEVFQGVLNIKLSPEDMKRARSNQLSASEILSLNWEDWFIYKINPSEGQHGKEEHSFNYQKTRSS</sequence>
<dbReference type="RefSeq" id="WP_132372010.1">
    <property type="nucleotide sequence ID" value="NZ_SMAN01000012.1"/>
</dbReference>
<evidence type="ECO:0000256" key="1">
    <source>
        <dbReference type="SAM" id="MobiDB-lite"/>
    </source>
</evidence>
<comment type="caution">
    <text evidence="2">The sequence shown here is derived from an EMBL/GenBank/DDBJ whole genome shotgun (WGS) entry which is preliminary data.</text>
</comment>
<evidence type="ECO:0000313" key="3">
    <source>
        <dbReference type="Proteomes" id="UP000294650"/>
    </source>
</evidence>
<protein>
    <submittedName>
        <fullName evidence="2">Uncharacterized protein</fullName>
    </submittedName>
</protein>
<name>A0A4R3MZA5_9BACI</name>
<dbReference type="EMBL" id="SMAN01000012">
    <property type="protein sequence ID" value="TCT20946.1"/>
    <property type="molecule type" value="Genomic_DNA"/>
</dbReference>
<dbReference type="OrthoDB" id="9874643at2"/>
<keyword evidence="3" id="KW-1185">Reference proteome</keyword>
<reference evidence="2 3" key="1">
    <citation type="submission" date="2019-03" db="EMBL/GenBank/DDBJ databases">
        <title>Genomic Encyclopedia of Type Strains, Phase IV (KMG-IV): sequencing the most valuable type-strain genomes for metagenomic binning, comparative biology and taxonomic classification.</title>
        <authorList>
            <person name="Goeker M."/>
        </authorList>
    </citation>
    <scope>NUCLEOTIDE SEQUENCE [LARGE SCALE GENOMIC DNA]</scope>
    <source>
        <strain evidence="2 3">DSM 25894</strain>
    </source>
</reference>
<accession>A0A4R3MZA5</accession>
<evidence type="ECO:0000313" key="2">
    <source>
        <dbReference type="EMBL" id="TCT20946.1"/>
    </source>
</evidence>
<dbReference type="AlphaFoldDB" id="A0A4R3MZA5"/>
<gene>
    <name evidence="2" type="ORF">EDD68_11274</name>
</gene>
<proteinExistence type="predicted"/>
<dbReference type="Proteomes" id="UP000294650">
    <property type="component" value="Unassembled WGS sequence"/>
</dbReference>
<organism evidence="2 3">
    <name type="scientific">Melghiribacillus thermohalophilus</name>
    <dbReference type="NCBI Taxonomy" id="1324956"/>
    <lineage>
        <taxon>Bacteria</taxon>
        <taxon>Bacillati</taxon>
        <taxon>Bacillota</taxon>
        <taxon>Bacilli</taxon>
        <taxon>Bacillales</taxon>
        <taxon>Bacillaceae</taxon>
        <taxon>Melghiribacillus</taxon>
    </lineage>
</organism>